<organism evidence="3">
    <name type="scientific">hydrothermal vent metagenome</name>
    <dbReference type="NCBI Taxonomy" id="652676"/>
    <lineage>
        <taxon>unclassified sequences</taxon>
        <taxon>metagenomes</taxon>
        <taxon>ecological metagenomes</taxon>
    </lineage>
</organism>
<dbReference type="InterPro" id="IPR011059">
    <property type="entry name" value="Metal-dep_hydrolase_composite"/>
</dbReference>
<dbReference type="SUPFAM" id="SSF51338">
    <property type="entry name" value="Composite domain of metallo-dependent hydrolases"/>
    <property type="match status" value="1"/>
</dbReference>
<keyword evidence="2" id="KW-0472">Membrane</keyword>
<sequence length="185" mass="18879">MKVSPNISIHPQPVEGSDTSWLPQAQPERFLIGFLLLLALLTAPAAAETLAITGGKVVIGDGSAPIDGGTVVIRGDRVVAAGRNIAIPAGARRIDASGKWVTPGIFAGFSRIGLVEVGAVSQTNDRNATDSIFSASLDVQYAVNPFASPVSVNRAAGVTRAVVSPTAGDSIFGGYGAIVDLGQDE</sequence>
<evidence type="ECO:0008006" key="4">
    <source>
        <dbReference type="Google" id="ProtNLM"/>
    </source>
</evidence>
<name>A0A3B0SKP1_9ZZZZ</name>
<gene>
    <name evidence="3" type="ORF">MNBD_ALPHA04-1352</name>
</gene>
<reference evidence="3" key="1">
    <citation type="submission" date="2018-06" db="EMBL/GenBank/DDBJ databases">
        <authorList>
            <person name="Zhirakovskaya E."/>
        </authorList>
    </citation>
    <scope>NUCLEOTIDE SEQUENCE</scope>
</reference>
<protein>
    <recommendedName>
        <fullName evidence="4">Amidohydrolase</fullName>
    </recommendedName>
</protein>
<evidence type="ECO:0000313" key="3">
    <source>
        <dbReference type="EMBL" id="VAW04970.1"/>
    </source>
</evidence>
<dbReference type="AlphaFoldDB" id="A0A3B0SKP1"/>
<feature type="non-terminal residue" evidence="3">
    <location>
        <position position="185"/>
    </location>
</feature>
<dbReference type="Gene3D" id="3.20.20.140">
    <property type="entry name" value="Metal-dependent hydrolases"/>
    <property type="match status" value="1"/>
</dbReference>
<proteinExistence type="predicted"/>
<dbReference type="Gene3D" id="2.30.40.10">
    <property type="entry name" value="Urease, subunit C, domain 1"/>
    <property type="match status" value="1"/>
</dbReference>
<feature type="transmembrane region" description="Helical" evidence="2">
    <location>
        <begin position="30"/>
        <end position="47"/>
    </location>
</feature>
<dbReference type="EMBL" id="UOEF01000425">
    <property type="protein sequence ID" value="VAW04970.1"/>
    <property type="molecule type" value="Genomic_DNA"/>
</dbReference>
<evidence type="ECO:0000256" key="1">
    <source>
        <dbReference type="SAM" id="MobiDB-lite"/>
    </source>
</evidence>
<keyword evidence="2" id="KW-1133">Transmembrane helix</keyword>
<evidence type="ECO:0000256" key="2">
    <source>
        <dbReference type="SAM" id="Phobius"/>
    </source>
</evidence>
<feature type="region of interest" description="Disordered" evidence="1">
    <location>
        <begin position="1"/>
        <end position="20"/>
    </location>
</feature>
<accession>A0A3B0SKP1</accession>
<keyword evidence="2" id="KW-0812">Transmembrane</keyword>
<dbReference type="GO" id="GO:0016810">
    <property type="term" value="F:hydrolase activity, acting on carbon-nitrogen (but not peptide) bonds"/>
    <property type="evidence" value="ECO:0007669"/>
    <property type="project" value="InterPro"/>
</dbReference>